<dbReference type="EMBL" id="VSSQ01006400">
    <property type="protein sequence ID" value="MPM32567.1"/>
    <property type="molecule type" value="Genomic_DNA"/>
</dbReference>
<protein>
    <submittedName>
        <fullName evidence="1">Uncharacterized protein</fullName>
    </submittedName>
</protein>
<gene>
    <name evidence="1" type="ORF">SDC9_79131</name>
</gene>
<sequence length="70" mass="7553">MASLNHAKITNALDAIVTKCDKSSFFFNFLLVGNLNASSPSFSTLSYGLKKTGQSKALRITLTKNGKLEV</sequence>
<reference evidence="1" key="1">
    <citation type="submission" date="2019-08" db="EMBL/GenBank/DDBJ databases">
        <authorList>
            <person name="Kucharzyk K."/>
            <person name="Murdoch R.W."/>
            <person name="Higgins S."/>
            <person name="Loffler F."/>
        </authorList>
    </citation>
    <scope>NUCLEOTIDE SEQUENCE</scope>
</reference>
<dbReference type="AlphaFoldDB" id="A0A644YW27"/>
<evidence type="ECO:0000313" key="1">
    <source>
        <dbReference type="EMBL" id="MPM32567.1"/>
    </source>
</evidence>
<comment type="caution">
    <text evidence="1">The sequence shown here is derived from an EMBL/GenBank/DDBJ whole genome shotgun (WGS) entry which is preliminary data.</text>
</comment>
<accession>A0A644YW27</accession>
<name>A0A644YW27_9ZZZZ</name>
<organism evidence="1">
    <name type="scientific">bioreactor metagenome</name>
    <dbReference type="NCBI Taxonomy" id="1076179"/>
    <lineage>
        <taxon>unclassified sequences</taxon>
        <taxon>metagenomes</taxon>
        <taxon>ecological metagenomes</taxon>
    </lineage>
</organism>
<proteinExistence type="predicted"/>